<evidence type="ECO:0000313" key="11">
    <source>
        <dbReference type="EMBL" id="KAK0749720.1"/>
    </source>
</evidence>
<feature type="region of interest" description="Disordered" evidence="9">
    <location>
        <begin position="470"/>
        <end position="519"/>
    </location>
</feature>
<feature type="compositionally biased region" description="Polar residues" evidence="9">
    <location>
        <begin position="258"/>
        <end position="275"/>
    </location>
</feature>
<comment type="subcellular location">
    <subcellularLocation>
        <location evidence="2 8">Nucleus</location>
    </subcellularLocation>
</comment>
<evidence type="ECO:0000313" key="12">
    <source>
        <dbReference type="Proteomes" id="UP001172155"/>
    </source>
</evidence>
<sequence length="833" mass="91769">MDLRGILNDNAPAATTPSKPPPPPMMMPSTPVQTNPHQPFRDYSQAHPSPGRHMSIDYSLQQAPPGAYASPPAYPSAGPYPTRPAQPPPLQQISPNDLRSPSIASGPGPSPYRQTPTSSISASSGGYPFPPQQMSTSPVQQHRYPPQGPYHRDSFPQPSLPGGMTGPPGGVSYMQAGPQVPQTPPVVTPGGHGYPHQRSQSTHSTSTPTSAHSQQAQYGAPFLHGSPVAAHHSLPHMEPPSRHSSQPPTPVAAPLSRPAQTMSFGQPPSPYQQRLPTAATYPPHPPSQTSPPQPHPPSLPRHSSSTAAYDPVAHEAHRRSQSRGDRDQSLSVSPKTRVPSLPGSASRPGTSVSDHDPRRASNHPSLAMPSAMDHERERAATPAKRKLEDRELRPDELEKREVRPPPFENTNGRSAQIDATPLSQSHAHAFRKPLKKRKKYSTPPVWGLPLQGRRPTHANIAIYRPPQHAAQAVNGTPDGPASRHTSPEERRAMPAPHTATAVPPPQPPVLEPAPPADAQVSPWEPSITGIMPRDAMSKVVADFLFQYVVLHPAMGEMQSRKVQFEIEAKLGTLLDKSTGQRISLPCISECVLNDQGSWLGFRSSMSEDYHRSFNAFLNTMVQEAYPGNKDRRKPRMPIEYRHRREVDKFFELPDRERTRMLPACVANEIASRNHHAKVRVTYDQKTDEVLAKIVKARVADLNLHFPEFPLDCRISVNLEMEWDGSLEELDRLSASSSRQPQPNRGKDRLSYIHGPYQIDLTQVTHSSQGPGNMQRMEKEHEIEIEVNPQAILEHGRRAGDNQPNHYPELVEGLMNNVRVLAKKALEFSQTQGR</sequence>
<accession>A0AA40F1X6</accession>
<feature type="region of interest" description="Disordered" evidence="9">
    <location>
        <begin position="1"/>
        <end position="452"/>
    </location>
</feature>
<dbReference type="PANTHER" id="PTHR28118">
    <property type="entry name" value="POLYNUCLEOTIDE 5'-TRIPHOSPHATASE-RELATED"/>
    <property type="match status" value="1"/>
</dbReference>
<feature type="compositionally biased region" description="Low complexity" evidence="9">
    <location>
        <begin position="63"/>
        <end position="80"/>
    </location>
</feature>
<evidence type="ECO:0000256" key="3">
    <source>
        <dbReference type="ARBA" id="ARBA00006345"/>
    </source>
</evidence>
<dbReference type="Pfam" id="PF02940">
    <property type="entry name" value="mRNA_triPase"/>
    <property type="match status" value="1"/>
</dbReference>
<keyword evidence="5 8" id="KW-0378">Hydrolase</keyword>
<evidence type="ECO:0000259" key="10">
    <source>
        <dbReference type="Pfam" id="PF02940"/>
    </source>
</evidence>
<gene>
    <name evidence="11" type="ORF">B0T18DRAFT_427796</name>
</gene>
<feature type="compositionally biased region" description="Pro residues" evidence="9">
    <location>
        <begin position="502"/>
        <end position="515"/>
    </location>
</feature>
<keyword evidence="12" id="KW-1185">Reference proteome</keyword>
<evidence type="ECO:0000256" key="4">
    <source>
        <dbReference type="ARBA" id="ARBA00022664"/>
    </source>
</evidence>
<keyword evidence="8" id="KW-0506">mRNA capping</keyword>
<evidence type="ECO:0000256" key="1">
    <source>
        <dbReference type="ARBA" id="ARBA00001946"/>
    </source>
</evidence>
<comment type="catalytic activity">
    <reaction evidence="7">
        <text>a 5'-end triphospho-ribonucleoside in mRNA + H2O = a 5'-end diphospho-ribonucleoside in mRNA + phosphate + H(+)</text>
        <dbReference type="Rhea" id="RHEA:67004"/>
        <dbReference type="Rhea" id="RHEA-COMP:17164"/>
        <dbReference type="Rhea" id="RHEA-COMP:17165"/>
        <dbReference type="ChEBI" id="CHEBI:15377"/>
        <dbReference type="ChEBI" id="CHEBI:15378"/>
        <dbReference type="ChEBI" id="CHEBI:43474"/>
        <dbReference type="ChEBI" id="CHEBI:167616"/>
        <dbReference type="ChEBI" id="CHEBI:167618"/>
        <dbReference type="EC" id="3.6.1.74"/>
    </reaction>
    <physiologicalReaction direction="left-to-right" evidence="7">
        <dbReference type="Rhea" id="RHEA:67005"/>
    </physiologicalReaction>
</comment>
<dbReference type="GO" id="GO:0031533">
    <property type="term" value="C:mRNA capping enzyme complex"/>
    <property type="evidence" value="ECO:0007669"/>
    <property type="project" value="UniProtKB-UniRule"/>
</dbReference>
<dbReference type="InterPro" id="IPR037009">
    <property type="entry name" value="mRNA_triPase_Cet1_sf"/>
</dbReference>
<dbReference type="GO" id="GO:0140818">
    <property type="term" value="F:mRNA 5'-triphosphate monophosphatase activity"/>
    <property type="evidence" value="ECO:0007669"/>
    <property type="project" value="UniProtKB-EC"/>
</dbReference>
<dbReference type="CDD" id="cd07470">
    <property type="entry name" value="CYTH-like_mRNA_RTPase"/>
    <property type="match status" value="1"/>
</dbReference>
<dbReference type="GO" id="GO:0004651">
    <property type="term" value="F:polynucleotide 5'-phosphatase activity"/>
    <property type="evidence" value="ECO:0007669"/>
    <property type="project" value="UniProtKB-UniRule"/>
</dbReference>
<dbReference type="AlphaFoldDB" id="A0AA40F1X6"/>
<comment type="function">
    <text evidence="8">First step of mRNA capping. Converts the 5'-triphosphate end of a nascent mRNA chain into a diphosphate end.</text>
</comment>
<dbReference type="Gene3D" id="3.20.100.10">
    <property type="entry name" value="mRNA triphosphatase Cet1-like"/>
    <property type="match status" value="1"/>
</dbReference>
<proteinExistence type="inferred from homology"/>
<feature type="compositionally biased region" description="Low complexity" evidence="9">
    <location>
        <begin position="199"/>
        <end position="217"/>
    </location>
</feature>
<evidence type="ECO:0000256" key="5">
    <source>
        <dbReference type="ARBA" id="ARBA00022801"/>
    </source>
</evidence>
<comment type="caution">
    <text evidence="11">The sequence shown here is derived from an EMBL/GenBank/DDBJ whole genome shotgun (WGS) entry which is preliminary data.</text>
</comment>
<evidence type="ECO:0000256" key="6">
    <source>
        <dbReference type="ARBA" id="ARBA00023242"/>
    </source>
</evidence>
<name>A0AA40F1X6_9PEZI</name>
<dbReference type="EMBL" id="JAUKUD010000003">
    <property type="protein sequence ID" value="KAK0749720.1"/>
    <property type="molecule type" value="Genomic_DNA"/>
</dbReference>
<protein>
    <recommendedName>
        <fullName evidence="8">mRNA-capping enzyme subunit beta</fullName>
        <ecNumber evidence="8">3.6.1.74</ecNumber>
    </recommendedName>
    <alternativeName>
        <fullName evidence="8">mRNA 5'-phosphatase</fullName>
    </alternativeName>
    <alternativeName>
        <fullName evidence="8">mRNA 5'-triphosphate monophosphatase</fullName>
    </alternativeName>
</protein>
<feature type="domain" description="mRNA triphosphatase Cet1-like" evidence="10">
    <location>
        <begin position="534"/>
        <end position="786"/>
    </location>
</feature>
<feature type="compositionally biased region" description="Basic and acidic residues" evidence="9">
    <location>
        <begin position="372"/>
        <end position="403"/>
    </location>
</feature>
<organism evidence="11 12">
    <name type="scientific">Schizothecium vesticola</name>
    <dbReference type="NCBI Taxonomy" id="314040"/>
    <lineage>
        <taxon>Eukaryota</taxon>
        <taxon>Fungi</taxon>
        <taxon>Dikarya</taxon>
        <taxon>Ascomycota</taxon>
        <taxon>Pezizomycotina</taxon>
        <taxon>Sordariomycetes</taxon>
        <taxon>Sordariomycetidae</taxon>
        <taxon>Sordariales</taxon>
        <taxon>Schizotheciaceae</taxon>
        <taxon>Schizothecium</taxon>
    </lineage>
</organism>
<evidence type="ECO:0000256" key="8">
    <source>
        <dbReference type="RuleBase" id="RU367053"/>
    </source>
</evidence>
<dbReference type="PANTHER" id="PTHR28118:SF1">
    <property type="entry name" value="POLYNUCLEOTIDE 5'-TRIPHOSPHATASE CTL1-RELATED"/>
    <property type="match status" value="1"/>
</dbReference>
<feature type="compositionally biased region" description="Polar residues" evidence="9">
    <location>
        <begin position="112"/>
        <end position="124"/>
    </location>
</feature>
<dbReference type="EC" id="3.6.1.74" evidence="8"/>
<comment type="similarity">
    <text evidence="3 8">Belongs to the fungal TPase family.</text>
</comment>
<comment type="subunit">
    <text evidence="8">Heterodimer. The mRNA-capping enzyme is composed of two separate chains alpha and beta, respectively a mRNA guanylyltransferase and an mRNA 5'-triphosphate monophosphatase.</text>
</comment>
<keyword evidence="4 8" id="KW-0507">mRNA processing</keyword>
<dbReference type="Proteomes" id="UP001172155">
    <property type="component" value="Unassembled WGS sequence"/>
</dbReference>
<dbReference type="GO" id="GO:0006370">
    <property type="term" value="P:7-methylguanosine mRNA capping"/>
    <property type="evidence" value="ECO:0007669"/>
    <property type="project" value="UniProtKB-UniRule"/>
</dbReference>
<feature type="compositionally biased region" description="Basic residues" evidence="9">
    <location>
        <begin position="428"/>
        <end position="440"/>
    </location>
</feature>
<feature type="compositionally biased region" description="Pro residues" evidence="9">
    <location>
        <begin position="282"/>
        <end position="299"/>
    </location>
</feature>
<dbReference type="SUPFAM" id="SSF55154">
    <property type="entry name" value="CYTH-like phosphatases"/>
    <property type="match status" value="1"/>
</dbReference>
<dbReference type="InterPro" id="IPR033469">
    <property type="entry name" value="CYTH-like_dom_sf"/>
</dbReference>
<evidence type="ECO:0000256" key="7">
    <source>
        <dbReference type="ARBA" id="ARBA00047740"/>
    </source>
</evidence>
<evidence type="ECO:0000256" key="9">
    <source>
        <dbReference type="SAM" id="MobiDB-lite"/>
    </source>
</evidence>
<dbReference type="InterPro" id="IPR004206">
    <property type="entry name" value="mRNA_triPase_Cet1"/>
</dbReference>
<keyword evidence="6 8" id="KW-0539">Nucleus</keyword>
<reference evidence="11" key="1">
    <citation type="submission" date="2023-06" db="EMBL/GenBank/DDBJ databases">
        <title>Genome-scale phylogeny and comparative genomics of the fungal order Sordariales.</title>
        <authorList>
            <consortium name="Lawrence Berkeley National Laboratory"/>
            <person name="Hensen N."/>
            <person name="Bonometti L."/>
            <person name="Westerberg I."/>
            <person name="Brannstrom I.O."/>
            <person name="Guillou S."/>
            <person name="Cros-Aarteil S."/>
            <person name="Calhoun S."/>
            <person name="Haridas S."/>
            <person name="Kuo A."/>
            <person name="Mondo S."/>
            <person name="Pangilinan J."/>
            <person name="Riley R."/>
            <person name="LaButti K."/>
            <person name="Andreopoulos B."/>
            <person name="Lipzen A."/>
            <person name="Chen C."/>
            <person name="Yanf M."/>
            <person name="Daum C."/>
            <person name="Ng V."/>
            <person name="Clum A."/>
            <person name="Steindorff A."/>
            <person name="Ohm R."/>
            <person name="Martin F."/>
            <person name="Silar P."/>
            <person name="Natvig D."/>
            <person name="Lalanne C."/>
            <person name="Gautier V."/>
            <person name="Ament-velasquez S.L."/>
            <person name="Kruys A."/>
            <person name="Hutchinson M.I."/>
            <person name="Powell A.J."/>
            <person name="Barry K."/>
            <person name="Miller A.N."/>
            <person name="Grigoriev I.V."/>
            <person name="Debuchy R."/>
            <person name="Gladieux P."/>
            <person name="Thoren M.H."/>
            <person name="Johannesson H."/>
        </authorList>
    </citation>
    <scope>NUCLEOTIDE SEQUENCE</scope>
    <source>
        <strain evidence="11">SMH3187-1</strain>
    </source>
</reference>
<evidence type="ECO:0000256" key="2">
    <source>
        <dbReference type="ARBA" id="ARBA00004123"/>
    </source>
</evidence>
<dbReference type="InterPro" id="IPR040343">
    <property type="entry name" value="Cet1/Ctl1"/>
</dbReference>
<feature type="compositionally biased region" description="Pro residues" evidence="9">
    <location>
        <begin position="81"/>
        <end position="90"/>
    </location>
</feature>
<comment type="cofactor">
    <cofactor evidence="1 8">
        <name>Mg(2+)</name>
        <dbReference type="ChEBI" id="CHEBI:18420"/>
    </cofactor>
</comment>